<reference evidence="2" key="1">
    <citation type="journal article" date="2015" name="Genome Announc.">
        <title>Genome sequence of the AIDS-associated pathogen Penicillium marneffei (ATCC18224) and its near taxonomic relative Talaromyces stipitatus (ATCC10500).</title>
        <authorList>
            <person name="Nierman W.C."/>
            <person name="Fedorova-Abrams N.D."/>
            <person name="Andrianopoulos A."/>
        </authorList>
    </citation>
    <scope>NUCLEOTIDE SEQUENCE [LARGE SCALE GENOMIC DNA]</scope>
    <source>
        <strain evidence="2">ATCC 10500 / CBS 375.48 / QM 6759 / NRRL 1006</strain>
    </source>
</reference>
<sequence length="268" mass="30430">MLPAKVMQTSGSLPTARLYSMSISDGRPSHPSEMAQGPGFHRRDFVRRKPEQQLADLKDLHASNDLVTLKSLLRVTKITLDPELTKLLLDEAVRRRDEDLACLTISKGKNADSTVSLVLTVNRQQDMIDYFLALGADIKLDDHKGEPSSLRIACDYRDIELIKLLLNHDEMKWIVLLQQLLRKLQHCYRPTGTPTASNNEGYGGLLRTLLHIAVTRHMAEREESFKKIVQWLIDNGCHPLATNNAGLTPYQYGRTQRILQENYPVAHR</sequence>
<name>B8MUH2_TALSN</name>
<organism evidence="1 2">
    <name type="scientific">Talaromyces stipitatus (strain ATCC 10500 / CBS 375.48 / QM 6759 / NRRL 1006)</name>
    <name type="common">Penicillium stipitatum</name>
    <dbReference type="NCBI Taxonomy" id="441959"/>
    <lineage>
        <taxon>Eukaryota</taxon>
        <taxon>Fungi</taxon>
        <taxon>Dikarya</taxon>
        <taxon>Ascomycota</taxon>
        <taxon>Pezizomycotina</taxon>
        <taxon>Eurotiomycetes</taxon>
        <taxon>Eurotiomycetidae</taxon>
        <taxon>Eurotiales</taxon>
        <taxon>Trichocomaceae</taxon>
        <taxon>Talaromyces</taxon>
        <taxon>Talaromyces sect. Talaromyces</taxon>
    </lineage>
</organism>
<dbReference type="RefSeq" id="XP_002488600.1">
    <property type="nucleotide sequence ID" value="XM_002488555.1"/>
</dbReference>
<dbReference type="Gene3D" id="1.25.40.20">
    <property type="entry name" value="Ankyrin repeat-containing domain"/>
    <property type="match status" value="2"/>
</dbReference>
<dbReference type="GeneID" id="8107256"/>
<dbReference type="EMBL" id="EQ962661">
    <property type="protein sequence ID" value="EED11844.1"/>
    <property type="molecule type" value="Genomic_DNA"/>
</dbReference>
<evidence type="ECO:0000313" key="2">
    <source>
        <dbReference type="Proteomes" id="UP000001745"/>
    </source>
</evidence>
<dbReference type="InterPro" id="IPR036770">
    <property type="entry name" value="Ankyrin_rpt-contain_sf"/>
</dbReference>
<gene>
    <name evidence="1" type="ORF">TSTA_110240</name>
</gene>
<keyword evidence="2" id="KW-1185">Reference proteome</keyword>
<dbReference type="AlphaFoldDB" id="B8MUH2"/>
<accession>B8MUH2</accession>
<dbReference type="OrthoDB" id="20727at2759"/>
<dbReference type="HOGENOM" id="CLU_1038924_0_0_1"/>
<dbReference type="InterPro" id="IPR002110">
    <property type="entry name" value="Ankyrin_rpt"/>
</dbReference>
<dbReference type="Pfam" id="PF00023">
    <property type="entry name" value="Ank"/>
    <property type="match status" value="1"/>
</dbReference>
<dbReference type="InParanoid" id="B8MUH2"/>
<dbReference type="Proteomes" id="UP000001745">
    <property type="component" value="Unassembled WGS sequence"/>
</dbReference>
<dbReference type="VEuPathDB" id="FungiDB:TSTA_110240"/>
<protein>
    <submittedName>
        <fullName evidence="1">Uncharacterized protein</fullName>
    </submittedName>
</protein>
<proteinExistence type="predicted"/>
<evidence type="ECO:0000313" key="1">
    <source>
        <dbReference type="EMBL" id="EED11844.1"/>
    </source>
</evidence>
<dbReference type="SUPFAM" id="SSF48403">
    <property type="entry name" value="Ankyrin repeat"/>
    <property type="match status" value="1"/>
</dbReference>